<dbReference type="SUPFAM" id="SSF54171">
    <property type="entry name" value="DNA-binding domain"/>
    <property type="match status" value="1"/>
</dbReference>
<keyword evidence="1" id="KW-0805">Transcription regulation</keyword>
<dbReference type="InterPro" id="IPR044925">
    <property type="entry name" value="His-Me_finger_sf"/>
</dbReference>
<dbReference type="PROSITE" id="PS51032">
    <property type="entry name" value="AP2_ERF"/>
    <property type="match status" value="1"/>
</dbReference>
<organism evidence="5">
    <name type="scientific">marine sediment metagenome</name>
    <dbReference type="NCBI Taxonomy" id="412755"/>
    <lineage>
        <taxon>unclassified sequences</taxon>
        <taxon>metagenomes</taxon>
        <taxon>ecological metagenomes</taxon>
    </lineage>
</organism>
<dbReference type="Gene3D" id="3.90.75.20">
    <property type="match status" value="1"/>
</dbReference>
<dbReference type="GO" id="GO:0003677">
    <property type="term" value="F:DNA binding"/>
    <property type="evidence" value="ECO:0007669"/>
    <property type="project" value="UniProtKB-KW"/>
</dbReference>
<evidence type="ECO:0000256" key="2">
    <source>
        <dbReference type="ARBA" id="ARBA00023125"/>
    </source>
</evidence>
<evidence type="ECO:0000259" key="4">
    <source>
        <dbReference type="PROSITE" id="PS51032"/>
    </source>
</evidence>
<keyword evidence="2" id="KW-0238">DNA-binding</keyword>
<dbReference type="InterPro" id="IPR013324">
    <property type="entry name" value="RNA_pol_sigma_r3/r4-like"/>
</dbReference>
<comment type="caution">
    <text evidence="5">The sequence shown here is derived from an EMBL/GenBank/DDBJ whole genome shotgun (WGS) entry which is preliminary data.</text>
</comment>
<dbReference type="InterPro" id="IPR001471">
    <property type="entry name" value="AP2/ERF_dom"/>
</dbReference>
<name>A0A0F9HF28_9ZZZZ</name>
<keyword evidence="3" id="KW-0804">Transcription</keyword>
<reference evidence="5" key="1">
    <citation type="journal article" date="2015" name="Nature">
        <title>Complex archaea that bridge the gap between prokaryotes and eukaryotes.</title>
        <authorList>
            <person name="Spang A."/>
            <person name="Saw J.H."/>
            <person name="Jorgensen S.L."/>
            <person name="Zaremba-Niedzwiedzka K."/>
            <person name="Martijn J."/>
            <person name="Lind A.E."/>
            <person name="van Eijk R."/>
            <person name="Schleper C."/>
            <person name="Guy L."/>
            <person name="Ettema T.J."/>
        </authorList>
    </citation>
    <scope>NUCLEOTIDE SEQUENCE</scope>
</reference>
<dbReference type="InterPro" id="IPR003615">
    <property type="entry name" value="HNH_nuc"/>
</dbReference>
<dbReference type="Gene3D" id="3.30.730.10">
    <property type="entry name" value="AP2/ERF domain"/>
    <property type="match status" value="1"/>
</dbReference>
<dbReference type="SUPFAM" id="SSF54060">
    <property type="entry name" value="His-Me finger endonucleases"/>
    <property type="match status" value="1"/>
</dbReference>
<dbReference type="EMBL" id="LAZR01015306">
    <property type="protein sequence ID" value="KKM13757.1"/>
    <property type="molecule type" value="Genomic_DNA"/>
</dbReference>
<protein>
    <recommendedName>
        <fullName evidence="4">AP2/ERF domain-containing protein</fullName>
    </recommendedName>
</protein>
<dbReference type="PANTHER" id="PTHR30603:SF47">
    <property type="entry name" value="RNA POLYMERASE SIGMA FACTOR SIGD, CHLOROPLASTIC"/>
    <property type="match status" value="1"/>
</dbReference>
<dbReference type="Pfam" id="PF13392">
    <property type="entry name" value="HNH_3"/>
    <property type="match status" value="1"/>
</dbReference>
<proteinExistence type="predicted"/>
<feature type="domain" description="AP2/ERF" evidence="4">
    <location>
        <begin position="107"/>
        <end position="167"/>
    </location>
</feature>
<gene>
    <name evidence="5" type="ORF">LCGC14_1712990</name>
</gene>
<dbReference type="InterPro" id="IPR007630">
    <property type="entry name" value="RNA_pol_sigma70_r4"/>
</dbReference>
<dbReference type="GO" id="GO:0003700">
    <property type="term" value="F:DNA-binding transcription factor activity"/>
    <property type="evidence" value="ECO:0007669"/>
    <property type="project" value="InterPro"/>
</dbReference>
<accession>A0A0F9HF28</accession>
<dbReference type="AlphaFoldDB" id="A0A0F9HF28"/>
<dbReference type="PRINTS" id="PR00046">
    <property type="entry name" value="SIGMA70FCT"/>
</dbReference>
<dbReference type="SUPFAM" id="SSF88659">
    <property type="entry name" value="Sigma3 and sigma4 domains of RNA polymerase sigma factors"/>
    <property type="match status" value="1"/>
</dbReference>
<dbReference type="Gene3D" id="1.10.10.10">
    <property type="entry name" value="Winged helix-like DNA-binding domain superfamily/Winged helix DNA-binding domain"/>
    <property type="match status" value="1"/>
</dbReference>
<dbReference type="PANTHER" id="PTHR30603">
    <property type="entry name" value="RNA POLYMERASE SIGMA FACTOR RPO"/>
    <property type="match status" value="1"/>
</dbReference>
<dbReference type="InterPro" id="IPR016177">
    <property type="entry name" value="DNA-bd_dom_sf"/>
</dbReference>
<evidence type="ECO:0000256" key="3">
    <source>
        <dbReference type="ARBA" id="ARBA00023163"/>
    </source>
</evidence>
<dbReference type="InterPro" id="IPR036388">
    <property type="entry name" value="WH-like_DNA-bd_sf"/>
</dbReference>
<evidence type="ECO:0000256" key="1">
    <source>
        <dbReference type="ARBA" id="ARBA00023015"/>
    </source>
</evidence>
<sequence>MAGRLQVKRIPVGKRLFALVDDEDFVYLSHHTWRAESKNYVRRHVPRKYEDTMKVAIFHRVIAGASGSEIVDHIDGNPLNNQRVNLRLCTFQQNLWNKQQPSKSRSGYYGVGWNKKVSKWNASFKGMKSGKPKVMHIGYFKTTKEAAIAYDEVILRERKEFARTNILPNPYPSKHPPRTDINVLAMKLGVQIDQIDTHIDYLCEGHRRAIPEIGFMYYKERLSSIQELPWGDDEYMALEGAIKSLGKRDQKIIKMRYGIEGKRRYTLGEVGEKFAVTRECIRQWEEKAVERLRFRLHGTGLYKSGRAVTTGRPERRPGLNG</sequence>
<dbReference type="InterPro" id="IPR000943">
    <property type="entry name" value="RNA_pol_sigma70"/>
</dbReference>
<dbReference type="Pfam" id="PF04545">
    <property type="entry name" value="Sigma70_r4"/>
    <property type="match status" value="1"/>
</dbReference>
<dbReference type="InterPro" id="IPR050239">
    <property type="entry name" value="Sigma-70_RNA_pol_init_factors"/>
</dbReference>
<dbReference type="GO" id="GO:0006352">
    <property type="term" value="P:DNA-templated transcription initiation"/>
    <property type="evidence" value="ECO:0007669"/>
    <property type="project" value="InterPro"/>
</dbReference>
<dbReference type="InterPro" id="IPR036955">
    <property type="entry name" value="AP2/ERF_dom_sf"/>
</dbReference>
<evidence type="ECO:0000313" key="5">
    <source>
        <dbReference type="EMBL" id="KKM13757.1"/>
    </source>
</evidence>